<protein>
    <recommendedName>
        <fullName evidence="3">Exo-alpha-sialidase</fullName>
    </recommendedName>
</protein>
<evidence type="ECO:0008006" key="3">
    <source>
        <dbReference type="Google" id="ProtNLM"/>
    </source>
</evidence>
<dbReference type="InterPro" id="IPR036278">
    <property type="entry name" value="Sialidase_sf"/>
</dbReference>
<sequence length="184" mass="20864">MVYRSTDRGKTWTEPDVVFDLPELWRQTGRINEVVGVAETKDYGTGQRAVVMPMHTERVDSAGHVMREMVTDRLRVDNLQVTGTGSENKGHVVAVYDVSDDNARGAALWHRETQIEAVLIHLQNARFSLQRPVTVHSMDSQTPAIEYLGDGKWMVVYSLLHPECIEARIEGRIVEYVGRQSDEE</sequence>
<dbReference type="SUPFAM" id="SSF50939">
    <property type="entry name" value="Sialidases"/>
    <property type="match status" value="1"/>
</dbReference>
<accession>A0ABR3V9V6</accession>
<evidence type="ECO:0000313" key="1">
    <source>
        <dbReference type="EMBL" id="KAL1838504.1"/>
    </source>
</evidence>
<gene>
    <name evidence="1" type="ORF">VTJ49DRAFT_2611</name>
</gene>
<dbReference type="Proteomes" id="UP001583172">
    <property type="component" value="Unassembled WGS sequence"/>
</dbReference>
<proteinExistence type="predicted"/>
<dbReference type="EMBL" id="JAZGSY010000210">
    <property type="protein sequence ID" value="KAL1838504.1"/>
    <property type="molecule type" value="Genomic_DNA"/>
</dbReference>
<name>A0ABR3V9V6_HUMIN</name>
<comment type="caution">
    <text evidence="1">The sequence shown here is derived from an EMBL/GenBank/DDBJ whole genome shotgun (WGS) entry which is preliminary data.</text>
</comment>
<evidence type="ECO:0000313" key="2">
    <source>
        <dbReference type="Proteomes" id="UP001583172"/>
    </source>
</evidence>
<organism evidence="1 2">
    <name type="scientific">Humicola insolens</name>
    <name type="common">Soft-rot fungus</name>
    <dbReference type="NCBI Taxonomy" id="85995"/>
    <lineage>
        <taxon>Eukaryota</taxon>
        <taxon>Fungi</taxon>
        <taxon>Dikarya</taxon>
        <taxon>Ascomycota</taxon>
        <taxon>Pezizomycotina</taxon>
        <taxon>Sordariomycetes</taxon>
        <taxon>Sordariomycetidae</taxon>
        <taxon>Sordariales</taxon>
        <taxon>Chaetomiaceae</taxon>
        <taxon>Mycothermus</taxon>
    </lineage>
</organism>
<keyword evidence="2" id="KW-1185">Reference proteome</keyword>
<reference evidence="1 2" key="1">
    <citation type="journal article" date="2024" name="Commun. Biol.">
        <title>Comparative genomic analysis of thermophilic fungi reveals convergent evolutionary adaptations and gene losses.</title>
        <authorList>
            <person name="Steindorff A.S."/>
            <person name="Aguilar-Pontes M.V."/>
            <person name="Robinson A.J."/>
            <person name="Andreopoulos B."/>
            <person name="LaButti K."/>
            <person name="Kuo A."/>
            <person name="Mondo S."/>
            <person name="Riley R."/>
            <person name="Otillar R."/>
            <person name="Haridas S."/>
            <person name="Lipzen A."/>
            <person name="Grimwood J."/>
            <person name="Schmutz J."/>
            <person name="Clum A."/>
            <person name="Reid I.D."/>
            <person name="Moisan M.C."/>
            <person name="Butler G."/>
            <person name="Nguyen T.T.M."/>
            <person name="Dewar K."/>
            <person name="Conant G."/>
            <person name="Drula E."/>
            <person name="Henrissat B."/>
            <person name="Hansel C."/>
            <person name="Singer S."/>
            <person name="Hutchinson M.I."/>
            <person name="de Vries R.P."/>
            <person name="Natvig D.O."/>
            <person name="Powell A.J."/>
            <person name="Tsang A."/>
            <person name="Grigoriev I.V."/>
        </authorList>
    </citation>
    <scope>NUCLEOTIDE SEQUENCE [LARGE SCALE GENOMIC DNA]</scope>
    <source>
        <strain evidence="1 2">CBS 620.91</strain>
    </source>
</reference>